<dbReference type="EMBL" id="KC977571">
    <property type="protein sequence ID" value="AGO84981.2"/>
    <property type="molecule type" value="Genomic_DNA"/>
</dbReference>
<proteinExistence type="predicted"/>
<keyword evidence="2" id="KW-1185">Reference proteome</keyword>
<dbReference type="KEGG" id="vg:16606768"/>
<gene>
    <name evidence="1" type="ORF">psal_cds_892</name>
</gene>
<accession>S4VZQ5</accession>
<protein>
    <submittedName>
        <fullName evidence="1">Uncharacterized protein</fullName>
    </submittedName>
</protein>
<reference evidence="1 2" key="1">
    <citation type="journal article" date="2013" name="Science">
        <title>Pandoraviruses: amoeba viruses with genomes up to 2.5 Mb reaching that of parasitic eukaryotes.</title>
        <authorList>
            <person name="Philippe N."/>
            <person name="Legendre M."/>
            <person name="Doutre G."/>
            <person name="Coute Y."/>
            <person name="Poirot O."/>
            <person name="Lescot M."/>
            <person name="Arslan D."/>
            <person name="Seltzer V."/>
            <person name="Bertaux L."/>
            <person name="Bruley C."/>
            <person name="Garin J."/>
            <person name="Claverie J.M."/>
            <person name="Abergel C."/>
        </authorList>
    </citation>
    <scope>NUCLEOTIDE SEQUENCE [LARGE SCALE GENOMIC DNA]</scope>
</reference>
<dbReference type="Proteomes" id="UP000204584">
    <property type="component" value="Segment"/>
</dbReference>
<dbReference type="GeneID" id="16606768"/>
<name>S4VZQ5_9VIRU</name>
<organism evidence="1 2">
    <name type="scientific">Pandoravirus salinus</name>
    <dbReference type="NCBI Taxonomy" id="1349410"/>
    <lineage>
        <taxon>Viruses</taxon>
        <taxon>Pandoravirus</taxon>
    </lineage>
</organism>
<evidence type="ECO:0000313" key="1">
    <source>
        <dbReference type="EMBL" id="AGO84981.2"/>
    </source>
</evidence>
<evidence type="ECO:0000313" key="2">
    <source>
        <dbReference type="Proteomes" id="UP000204584"/>
    </source>
</evidence>
<dbReference type="RefSeq" id="YP_008438055.2">
    <property type="nucleotide sequence ID" value="NC_022098.1"/>
</dbReference>
<sequence>MQPNVTRSADVVSFRVCRRAAVVAHAAETDNPTPSFERMKEQRQGRRAAARKTFFASLFPLTTARRRPKKGHPNPQKARRAIRLAVGAWPVGSGDSG</sequence>